<dbReference type="InterPro" id="IPR000917">
    <property type="entry name" value="Sulfatase_N"/>
</dbReference>
<evidence type="ECO:0000313" key="6">
    <source>
        <dbReference type="Proteomes" id="UP000187465"/>
    </source>
</evidence>
<dbReference type="PROSITE" id="PS00149">
    <property type="entry name" value="SULFATASE_2"/>
    <property type="match status" value="1"/>
</dbReference>
<dbReference type="RefSeq" id="WP_051491566.1">
    <property type="nucleotide sequence ID" value="NZ_MKQP01000025.1"/>
</dbReference>
<dbReference type="GO" id="GO:0005737">
    <property type="term" value="C:cytoplasm"/>
    <property type="evidence" value="ECO:0007669"/>
    <property type="project" value="TreeGrafter"/>
</dbReference>
<evidence type="ECO:0000313" key="5">
    <source>
        <dbReference type="EMBL" id="OMD30368.1"/>
    </source>
</evidence>
<comment type="similarity">
    <text evidence="1">Belongs to the sulfatase family.</text>
</comment>
<dbReference type="InterPro" id="IPR017850">
    <property type="entry name" value="Alkaline_phosphatase_core_sf"/>
</dbReference>
<organism evidence="5 6">
    <name type="scientific">Paenibacillus odorifer</name>
    <dbReference type="NCBI Taxonomy" id="189426"/>
    <lineage>
        <taxon>Bacteria</taxon>
        <taxon>Bacillati</taxon>
        <taxon>Bacillota</taxon>
        <taxon>Bacilli</taxon>
        <taxon>Bacillales</taxon>
        <taxon>Paenibacillaceae</taxon>
        <taxon>Paenibacillus</taxon>
    </lineage>
</organism>
<accession>A0A1R0X711</accession>
<dbReference type="InterPro" id="IPR024607">
    <property type="entry name" value="Sulfatase_CS"/>
</dbReference>
<dbReference type="PANTHER" id="PTHR45953:SF1">
    <property type="entry name" value="IDURONATE 2-SULFATASE"/>
    <property type="match status" value="1"/>
</dbReference>
<dbReference type="NCBIfam" id="NF010322">
    <property type="entry name" value="PRK13759.1"/>
    <property type="match status" value="1"/>
</dbReference>
<evidence type="ECO:0000256" key="1">
    <source>
        <dbReference type="ARBA" id="ARBA00008779"/>
    </source>
</evidence>
<dbReference type="Gene3D" id="3.40.720.10">
    <property type="entry name" value="Alkaline Phosphatase, subunit A"/>
    <property type="match status" value="1"/>
</dbReference>
<dbReference type="SUPFAM" id="SSF53649">
    <property type="entry name" value="Alkaline phosphatase-like"/>
    <property type="match status" value="1"/>
</dbReference>
<evidence type="ECO:0000256" key="2">
    <source>
        <dbReference type="ARBA" id="ARBA00022723"/>
    </source>
</evidence>
<feature type="domain" description="Sulfatase N-terminal" evidence="4">
    <location>
        <begin position="15"/>
        <end position="377"/>
    </location>
</feature>
<dbReference type="AlphaFoldDB" id="A0A1R0X711"/>
<evidence type="ECO:0000259" key="4">
    <source>
        <dbReference type="Pfam" id="PF00884"/>
    </source>
</evidence>
<name>A0A1R0X711_9BACL</name>
<sequence length="499" mass="56721">MIDTNLDHQKGTKQPNLLLITVDQMRFDCLSIMGHPVVETPNLDALASRGILFEHAYSATPSCIPARAAIMTGMGQRSHGRVGYQDRVEWNYAHTIAGELAQAGYHTQCVGKMHVYPARNLCGFHNVVLHDGYLHYNRDKSKTLQDEHYDQVDDYLQWLRRQTNANSDITDLGLDCNASTVARPWHLPEAMHPTNWCVTESLEFLRRRDPGKPFFLWSSFVRPHSPLDPPQCYLDMYKDLEFPDPPIGDWVDESAALNGAKDPTSSFTNLPKRRLDRARAAYYALITHLDDQIGRLINGLQEYGVLNETLILFTSDHGEMMGDHHYFRKSLPYEGSAKIPFIVFDPGETLGLLAGSRPDSIVELRDIMPTFLEAAGVQIPVPVEGQSVLPLCRGDQTLWRSYIHGEQAYGEKSHHFLTDGREKFIWYSQTGEEQYFDLAADPSEKINAIGCTDKFERIKEWRERLIHELEGREEGFVNNGEWIAGRPISHILKASQLGK</sequence>
<comment type="caution">
    <text evidence="5">The sequence shown here is derived from an EMBL/GenBank/DDBJ whole genome shotgun (WGS) entry which is preliminary data.</text>
</comment>
<keyword evidence="3" id="KW-0378">Hydrolase</keyword>
<evidence type="ECO:0000256" key="3">
    <source>
        <dbReference type="ARBA" id="ARBA00022801"/>
    </source>
</evidence>
<dbReference type="EMBL" id="MKQP01000025">
    <property type="protein sequence ID" value="OMD30368.1"/>
    <property type="molecule type" value="Genomic_DNA"/>
</dbReference>
<dbReference type="GO" id="GO:0046872">
    <property type="term" value="F:metal ion binding"/>
    <property type="evidence" value="ECO:0007669"/>
    <property type="project" value="UniProtKB-KW"/>
</dbReference>
<keyword evidence="2" id="KW-0479">Metal-binding</keyword>
<proteinExistence type="inferred from homology"/>
<dbReference type="Pfam" id="PF00884">
    <property type="entry name" value="Sulfatase"/>
    <property type="match status" value="1"/>
</dbReference>
<dbReference type="CDD" id="cd16022">
    <property type="entry name" value="sulfatase_like"/>
    <property type="match status" value="1"/>
</dbReference>
<dbReference type="Proteomes" id="UP000187465">
    <property type="component" value="Unassembled WGS sequence"/>
</dbReference>
<gene>
    <name evidence="5" type="ORF">BJP51_20105</name>
</gene>
<dbReference type="GO" id="GO:0008484">
    <property type="term" value="F:sulfuric ester hydrolase activity"/>
    <property type="evidence" value="ECO:0007669"/>
    <property type="project" value="TreeGrafter"/>
</dbReference>
<dbReference type="PANTHER" id="PTHR45953">
    <property type="entry name" value="IDURONATE 2-SULFATASE"/>
    <property type="match status" value="1"/>
</dbReference>
<protein>
    <submittedName>
        <fullName evidence="5">Arylsulfatase</fullName>
    </submittedName>
</protein>
<reference evidence="5 6" key="1">
    <citation type="submission" date="2016-10" db="EMBL/GenBank/DDBJ databases">
        <title>Paenibacillus species isolates.</title>
        <authorList>
            <person name="Beno S.M."/>
        </authorList>
    </citation>
    <scope>NUCLEOTIDE SEQUENCE [LARGE SCALE GENOMIC DNA]</scope>
    <source>
        <strain evidence="5 6">FSL H7-0604</strain>
    </source>
</reference>